<protein>
    <submittedName>
        <fullName evidence="2">Nuclear localization sequence-binding protein</fullName>
    </submittedName>
</protein>
<accession>A0AAV8A3R0</accession>
<comment type="caution">
    <text evidence="2">The sequence shown here is derived from an EMBL/GenBank/DDBJ whole genome shotgun (WGS) entry which is preliminary data.</text>
</comment>
<evidence type="ECO:0000256" key="1">
    <source>
        <dbReference type="SAM" id="MobiDB-lite"/>
    </source>
</evidence>
<name>A0AAV8A3R0_9EUKA</name>
<dbReference type="EMBL" id="JANTQA010000016">
    <property type="protein sequence ID" value="KAJ3447360.1"/>
    <property type="molecule type" value="Genomic_DNA"/>
</dbReference>
<evidence type="ECO:0000313" key="3">
    <source>
        <dbReference type="Proteomes" id="UP001146793"/>
    </source>
</evidence>
<organism evidence="2 3">
    <name type="scientific">Anaeramoeba flamelloides</name>
    <dbReference type="NCBI Taxonomy" id="1746091"/>
    <lineage>
        <taxon>Eukaryota</taxon>
        <taxon>Metamonada</taxon>
        <taxon>Anaeramoebidae</taxon>
        <taxon>Anaeramoeba</taxon>
    </lineage>
</organism>
<evidence type="ECO:0000313" key="2">
    <source>
        <dbReference type="EMBL" id="KAJ3447360.1"/>
    </source>
</evidence>
<feature type="region of interest" description="Disordered" evidence="1">
    <location>
        <begin position="580"/>
        <end position="616"/>
    </location>
</feature>
<feature type="compositionally biased region" description="Basic residues" evidence="1">
    <location>
        <begin position="580"/>
        <end position="592"/>
    </location>
</feature>
<dbReference type="Proteomes" id="UP001146793">
    <property type="component" value="Unassembled WGS sequence"/>
</dbReference>
<dbReference type="AlphaFoldDB" id="A0AAV8A3R0"/>
<feature type="region of interest" description="Disordered" evidence="1">
    <location>
        <begin position="297"/>
        <end position="345"/>
    </location>
</feature>
<feature type="compositionally biased region" description="Basic and acidic residues" evidence="1">
    <location>
        <begin position="312"/>
        <end position="344"/>
    </location>
</feature>
<proteinExistence type="predicted"/>
<sequence>MFIKPRGILLSQVRFDLNSKATKQPKSCGSNEIVEWASNLLQYQDLTKGELFSNGCLYLLNILNVVRPARINQVSVSTTKKNQEKENFEEYVQSLTSYNYKKANGMRFEFFQKQDKQAHKEVMKSLLWLKKEYDKYGIIKDESRVYRKYQILQSKHKQSIPHLRLVDSQVYQMVKNTPRIIKNIDSVNPYLTIGKFDPDLKSNTFENIFWFGQEERSNILMDIKKELGDENNYPISDYSEDSQIMSYEPESEDLFGNTEITKLTVTDKSSSEASNSESNSKLVDLFSSSLEEEVFSSSSEEISQSDSMSGNEEIKGFDNKKYETENEKEKLQEQEQEQEKKKQEEEYENIDYWNPQSVFLIEELTTILKLKRVPQKKANYIYIIYFLLNIFDKWLNNDFCKIKDYPNQNLINKYNNLIQQIFNDKKIHLWKKKIHFFVHIKNHDSKKKILNFDQPNKSDGSDEFEIEKNEKRGTNTETNPENEEENQEVEKDQKNYSANGFFNLTKKRITITTPKGNREIFNEPLTEKIQIGVHKKSTSKLRISNLQNEIEIKFLSEDECLSCIACFLIYISNNKKFKKKTLKRRKTARKKNGGNEGNPGNINTNEDNNDPKTFFHNNIKKAIPNKRFLKKMSSIQEVKDKSNVLTALNKYYLNNGVNFLIKIIIDKDPQDGYIQIQKKNLLLGIKKKIIYKIPYTFSPAIYKNPEKLNEFFIRWSSDSSCRIPKVMLISIMCSTTPERSLIQQSIIFFLRKFKKGKK</sequence>
<reference evidence="2" key="1">
    <citation type="submission" date="2022-08" db="EMBL/GenBank/DDBJ databases">
        <title>Novel sulphate-reducing endosymbionts in the free-living metamonad Anaeramoeba.</title>
        <authorList>
            <person name="Jerlstrom-Hultqvist J."/>
            <person name="Cepicka I."/>
            <person name="Gallot-Lavallee L."/>
            <person name="Salas-Leiva D."/>
            <person name="Curtis B.A."/>
            <person name="Zahonova K."/>
            <person name="Pipaliya S."/>
            <person name="Dacks J."/>
            <person name="Roger A.J."/>
        </authorList>
    </citation>
    <scope>NUCLEOTIDE SEQUENCE</scope>
    <source>
        <strain evidence="2">Busselton2</strain>
    </source>
</reference>
<feature type="region of interest" description="Disordered" evidence="1">
    <location>
        <begin position="450"/>
        <end position="492"/>
    </location>
</feature>
<gene>
    <name evidence="2" type="ORF">M0812_07590</name>
</gene>
<feature type="compositionally biased region" description="Low complexity" evidence="1">
    <location>
        <begin position="297"/>
        <end position="309"/>
    </location>
</feature>